<dbReference type="InterPro" id="IPR023346">
    <property type="entry name" value="Lysozyme-like_dom_sf"/>
</dbReference>
<comment type="similarity">
    <text evidence="1">Belongs to the transglycosylase Slt family.</text>
</comment>
<feature type="region of interest" description="Disordered" evidence="3">
    <location>
        <begin position="226"/>
        <end position="249"/>
    </location>
</feature>
<dbReference type="AlphaFoldDB" id="A0A501XJZ0"/>
<keyword evidence="7" id="KW-1185">Reference proteome</keyword>
<evidence type="ECO:0000313" key="7">
    <source>
        <dbReference type="Proteomes" id="UP000319897"/>
    </source>
</evidence>
<organism evidence="6 7">
    <name type="scientific">Sandaracinobacter neustonicus</name>
    <dbReference type="NCBI Taxonomy" id="1715348"/>
    <lineage>
        <taxon>Bacteria</taxon>
        <taxon>Pseudomonadati</taxon>
        <taxon>Pseudomonadota</taxon>
        <taxon>Alphaproteobacteria</taxon>
        <taxon>Sphingomonadales</taxon>
        <taxon>Sphingosinicellaceae</taxon>
        <taxon>Sandaracinobacter</taxon>
    </lineage>
</organism>
<keyword evidence="4" id="KW-0732">Signal</keyword>
<proteinExistence type="inferred from homology"/>
<evidence type="ECO:0000256" key="3">
    <source>
        <dbReference type="SAM" id="MobiDB-lite"/>
    </source>
</evidence>
<feature type="domain" description="Transglycosylase SLT" evidence="5">
    <location>
        <begin position="41"/>
        <end position="142"/>
    </location>
</feature>
<dbReference type="Gene3D" id="1.10.530.10">
    <property type="match status" value="1"/>
</dbReference>
<dbReference type="RefSeq" id="WP_140928327.1">
    <property type="nucleotide sequence ID" value="NZ_VFSU01000025.1"/>
</dbReference>
<comment type="caution">
    <text evidence="6">The sequence shown here is derived from an EMBL/GenBank/DDBJ whole genome shotgun (WGS) entry which is preliminary data.</text>
</comment>
<evidence type="ECO:0000259" key="5">
    <source>
        <dbReference type="Pfam" id="PF01464"/>
    </source>
</evidence>
<sequence>MSRIGTFSRIGLLLCCASFVGGIANARPVSATLNSAAVASAIAEASRRFGIPESWIRGVMRAESAGNPHAISVKGAMGLMQLMPATWAELRIRYALGNDPFHPPDNIMAGTAYLRELHDRYGSPGFLAAYNAGPGRYEQHLRGRPLPTETRVYVARLASSLDVGKSGIAGKVAAIDPHAWTRSAIFAASHQTQPTAKKALADDNVGPAFELRADLRKGLLASSSLAHETTPATPTGGIFVARSRPDSRP</sequence>
<dbReference type="EMBL" id="VFSU01000025">
    <property type="protein sequence ID" value="TPE60729.1"/>
    <property type="molecule type" value="Genomic_DNA"/>
</dbReference>
<dbReference type="SUPFAM" id="SSF53955">
    <property type="entry name" value="Lysozyme-like"/>
    <property type="match status" value="1"/>
</dbReference>
<dbReference type="OrthoDB" id="9815002at2"/>
<feature type="chain" id="PRO_5021201695" evidence="4">
    <location>
        <begin position="27"/>
        <end position="249"/>
    </location>
</feature>
<gene>
    <name evidence="6" type="ORF">FJQ54_10270</name>
</gene>
<accession>A0A501XJZ0</accession>
<dbReference type="InterPro" id="IPR008258">
    <property type="entry name" value="Transglycosylase_SLT_dom_1"/>
</dbReference>
<protein>
    <submittedName>
        <fullName evidence="6">Lytic transglycosylase domain-containing protein</fullName>
    </submittedName>
</protein>
<evidence type="ECO:0000313" key="6">
    <source>
        <dbReference type="EMBL" id="TPE60729.1"/>
    </source>
</evidence>
<name>A0A501XJZ0_9SPHN</name>
<comment type="similarity">
    <text evidence="2">Belongs to the virb1 family.</text>
</comment>
<dbReference type="PANTHER" id="PTHR37423">
    <property type="entry name" value="SOLUBLE LYTIC MUREIN TRANSGLYCOSYLASE-RELATED"/>
    <property type="match status" value="1"/>
</dbReference>
<evidence type="ECO:0000256" key="1">
    <source>
        <dbReference type="ARBA" id="ARBA00007734"/>
    </source>
</evidence>
<feature type="signal peptide" evidence="4">
    <location>
        <begin position="1"/>
        <end position="26"/>
    </location>
</feature>
<reference evidence="6 7" key="1">
    <citation type="submission" date="2019-06" db="EMBL/GenBank/DDBJ databases">
        <authorList>
            <person name="Lee I."/>
            <person name="Jang G.I."/>
            <person name="Hwang C.Y."/>
        </authorList>
    </citation>
    <scope>NUCLEOTIDE SEQUENCE [LARGE SCALE GENOMIC DNA]</scope>
    <source>
        <strain evidence="6 7">PAMC 28131</strain>
    </source>
</reference>
<dbReference type="PANTHER" id="PTHR37423:SF2">
    <property type="entry name" value="MEMBRANE-BOUND LYTIC MUREIN TRANSGLYCOSYLASE C"/>
    <property type="match status" value="1"/>
</dbReference>
<dbReference type="Proteomes" id="UP000319897">
    <property type="component" value="Unassembled WGS sequence"/>
</dbReference>
<dbReference type="Pfam" id="PF01464">
    <property type="entry name" value="SLT"/>
    <property type="match status" value="1"/>
</dbReference>
<dbReference type="CDD" id="cd00254">
    <property type="entry name" value="LT-like"/>
    <property type="match status" value="1"/>
</dbReference>
<evidence type="ECO:0000256" key="4">
    <source>
        <dbReference type="SAM" id="SignalP"/>
    </source>
</evidence>
<evidence type="ECO:0000256" key="2">
    <source>
        <dbReference type="ARBA" id="ARBA00009387"/>
    </source>
</evidence>